<organism evidence="2 4">
    <name type="scientific">Zhongshania marina</name>
    <dbReference type="NCBI Taxonomy" id="2304603"/>
    <lineage>
        <taxon>Bacteria</taxon>
        <taxon>Pseudomonadati</taxon>
        <taxon>Pseudomonadota</taxon>
        <taxon>Gammaproteobacteria</taxon>
        <taxon>Cellvibrionales</taxon>
        <taxon>Spongiibacteraceae</taxon>
        <taxon>Zhongshania</taxon>
    </lineage>
</organism>
<dbReference type="RefSeq" id="WP_103684332.1">
    <property type="nucleotide sequence ID" value="NZ_PQGG01000021.1"/>
</dbReference>
<dbReference type="OrthoDB" id="9804312at2"/>
<gene>
    <name evidence="2" type="ORF">C0068_09850</name>
    <name evidence="3" type="ORF">D0911_13870</name>
</gene>
<feature type="domain" description="TehB/YeaR-like" evidence="1">
    <location>
        <begin position="12"/>
        <end position="87"/>
    </location>
</feature>
<evidence type="ECO:0000313" key="3">
    <source>
        <dbReference type="EMBL" id="RNL60362.1"/>
    </source>
</evidence>
<evidence type="ECO:0000313" key="4">
    <source>
        <dbReference type="Proteomes" id="UP000237222"/>
    </source>
</evidence>
<dbReference type="Proteomes" id="UP000274695">
    <property type="component" value="Unassembled WGS sequence"/>
</dbReference>
<evidence type="ECO:0000259" key="1">
    <source>
        <dbReference type="Pfam" id="PF09313"/>
    </source>
</evidence>
<keyword evidence="5" id="KW-1185">Reference proteome</keyword>
<reference evidence="2 4" key="1">
    <citation type="submission" date="2018-01" db="EMBL/GenBank/DDBJ databases">
        <authorList>
            <person name="Yu X.-D."/>
        </authorList>
    </citation>
    <scope>NUCLEOTIDE SEQUENCE [LARGE SCALE GENOMIC DNA]</scope>
    <source>
        <strain evidence="2 4">ZX-21</strain>
    </source>
</reference>
<dbReference type="EMBL" id="RHGB01000015">
    <property type="protein sequence ID" value="RNL60362.1"/>
    <property type="molecule type" value="Genomic_DNA"/>
</dbReference>
<dbReference type="Pfam" id="PF09313">
    <property type="entry name" value="TehB-like"/>
    <property type="match status" value="1"/>
</dbReference>
<protein>
    <submittedName>
        <fullName evidence="3">DUF1971 domain-containing protein</fullName>
    </submittedName>
    <submittedName>
        <fullName evidence="2">Tellurite resistance protein</fullName>
    </submittedName>
</protein>
<dbReference type="EMBL" id="PQGG01000021">
    <property type="protein sequence ID" value="POP52915.1"/>
    <property type="molecule type" value="Genomic_DNA"/>
</dbReference>
<dbReference type="InterPro" id="IPR015392">
    <property type="entry name" value="TehB/YeaR-like_dom"/>
</dbReference>
<evidence type="ECO:0000313" key="2">
    <source>
        <dbReference type="EMBL" id="POP52915.1"/>
    </source>
</evidence>
<dbReference type="Gene3D" id="2.60.120.10">
    <property type="entry name" value="Jelly Rolls"/>
    <property type="match status" value="1"/>
</dbReference>
<reference evidence="3 5" key="2">
    <citation type="submission" date="2018-10" db="EMBL/GenBank/DDBJ databases">
        <title>Draft genome sequence of Zhongshania sp. DSW25-10.</title>
        <authorList>
            <person name="Oh J."/>
        </authorList>
    </citation>
    <scope>NUCLEOTIDE SEQUENCE [LARGE SCALE GENOMIC DNA]</scope>
    <source>
        <strain evidence="3 5">DSW25-10</strain>
    </source>
</reference>
<evidence type="ECO:0000313" key="5">
    <source>
        <dbReference type="Proteomes" id="UP000274695"/>
    </source>
</evidence>
<sequence>MKDLPTNVSAYKKTPEFTEETIPVGLLKDHNTKAGVWGKIVILSGELEYTIQEPEVEVIVLCDSNHGVVEPTILHHIKPLGSVRFYVEFYR</sequence>
<name>A0A2S4HFZ5_9GAMM</name>
<dbReference type="InterPro" id="IPR014710">
    <property type="entry name" value="RmlC-like_jellyroll"/>
</dbReference>
<comment type="caution">
    <text evidence="2">The sequence shown here is derived from an EMBL/GenBank/DDBJ whole genome shotgun (WGS) entry which is preliminary data.</text>
</comment>
<dbReference type="Proteomes" id="UP000237222">
    <property type="component" value="Unassembled WGS sequence"/>
</dbReference>
<dbReference type="SUPFAM" id="SSF51197">
    <property type="entry name" value="Clavaminate synthase-like"/>
    <property type="match status" value="1"/>
</dbReference>
<proteinExistence type="predicted"/>
<accession>A0A2S4HFZ5</accession>
<dbReference type="AlphaFoldDB" id="A0A2S4HFZ5"/>